<dbReference type="InterPro" id="IPR001268">
    <property type="entry name" value="NADH_UbQ_OxRdtase_30kDa_su"/>
</dbReference>
<evidence type="ECO:0000256" key="7">
    <source>
        <dbReference type="ARBA" id="ARBA00023075"/>
    </source>
</evidence>
<dbReference type="InterPro" id="IPR037232">
    <property type="entry name" value="NADH_quin_OxRdtase_su_C/D-like"/>
</dbReference>
<evidence type="ECO:0000259" key="9">
    <source>
        <dbReference type="Pfam" id="PF00329"/>
    </source>
</evidence>
<dbReference type="NCBIfam" id="TIGR01961">
    <property type="entry name" value="NuoC_fam"/>
    <property type="match status" value="1"/>
</dbReference>
<dbReference type="NCBIfam" id="NF004733">
    <property type="entry name" value="PRK06074.1-5"/>
    <property type="match status" value="1"/>
</dbReference>
<evidence type="ECO:0000256" key="4">
    <source>
        <dbReference type="ARBA" id="ARBA00022448"/>
    </source>
</evidence>
<dbReference type="InterPro" id="IPR010218">
    <property type="entry name" value="NADH_DH_suC"/>
</dbReference>
<dbReference type="GO" id="GO:0008137">
    <property type="term" value="F:NADH dehydrogenase (ubiquinone) activity"/>
    <property type="evidence" value="ECO:0007669"/>
    <property type="project" value="UniProtKB-EC"/>
</dbReference>
<keyword evidence="6" id="KW-0520">NAD</keyword>
<keyword evidence="5" id="KW-1278">Translocase</keyword>
<proteinExistence type="inferred from homology"/>
<dbReference type="Gene3D" id="3.30.460.80">
    <property type="entry name" value="NADH:ubiquinone oxidoreductase, 30kDa subunit"/>
    <property type="match status" value="1"/>
</dbReference>
<dbReference type="OrthoDB" id="37721at2759"/>
<reference evidence="11" key="1">
    <citation type="submission" date="2025-08" db="UniProtKB">
        <authorList>
            <consortium name="RefSeq"/>
        </authorList>
    </citation>
    <scope>IDENTIFICATION</scope>
    <source>
        <tissue evidence="11">Gonads</tissue>
    </source>
</reference>
<keyword evidence="10" id="KW-1185">Reference proteome</keyword>
<evidence type="ECO:0000313" key="11">
    <source>
        <dbReference type="RefSeq" id="XP_030758716.1"/>
    </source>
</evidence>
<comment type="similarity">
    <text evidence="2">Belongs to the complex I 30 kDa subunit family.</text>
</comment>
<dbReference type="AlphaFoldDB" id="A0A6J2Y661"/>
<evidence type="ECO:0000256" key="3">
    <source>
        <dbReference type="ARBA" id="ARBA00020084"/>
    </source>
</evidence>
<comment type="catalytic activity">
    <reaction evidence="8">
        <text>a ubiquinone + NADH + 5 H(+)(in) = a ubiquinol + NAD(+) + 4 H(+)(out)</text>
        <dbReference type="Rhea" id="RHEA:29091"/>
        <dbReference type="Rhea" id="RHEA-COMP:9565"/>
        <dbReference type="Rhea" id="RHEA-COMP:9566"/>
        <dbReference type="ChEBI" id="CHEBI:15378"/>
        <dbReference type="ChEBI" id="CHEBI:16389"/>
        <dbReference type="ChEBI" id="CHEBI:17976"/>
        <dbReference type="ChEBI" id="CHEBI:57540"/>
        <dbReference type="ChEBI" id="CHEBI:57945"/>
        <dbReference type="EC" id="7.1.1.2"/>
    </reaction>
</comment>
<dbReference type="FunFam" id="3.30.460.80:FF:000002">
    <property type="entry name" value="NADH dehydrogenase iron-sulfur protein 3, mitochondrial"/>
    <property type="match status" value="1"/>
</dbReference>
<evidence type="ECO:0000256" key="8">
    <source>
        <dbReference type="ARBA" id="ARBA00049551"/>
    </source>
</evidence>
<organism evidence="10 11">
    <name type="scientific">Sitophilus oryzae</name>
    <name type="common">Rice weevil</name>
    <name type="synonym">Curculio oryzae</name>
    <dbReference type="NCBI Taxonomy" id="7048"/>
    <lineage>
        <taxon>Eukaryota</taxon>
        <taxon>Metazoa</taxon>
        <taxon>Ecdysozoa</taxon>
        <taxon>Arthropoda</taxon>
        <taxon>Hexapoda</taxon>
        <taxon>Insecta</taxon>
        <taxon>Pterygota</taxon>
        <taxon>Neoptera</taxon>
        <taxon>Endopterygota</taxon>
        <taxon>Coleoptera</taxon>
        <taxon>Polyphaga</taxon>
        <taxon>Cucujiformia</taxon>
        <taxon>Curculionidae</taxon>
        <taxon>Dryophthorinae</taxon>
        <taxon>Sitophilus</taxon>
    </lineage>
</organism>
<feature type="domain" description="NADH:ubiquinone oxidoreductase 30kDa subunit" evidence="9">
    <location>
        <begin position="84"/>
        <end position="203"/>
    </location>
</feature>
<evidence type="ECO:0000256" key="5">
    <source>
        <dbReference type="ARBA" id="ARBA00022967"/>
    </source>
</evidence>
<sequence>MSFLNIYVFEMFKKTFIKYLRPLATNFRISRASSSDLCPPKKYDKKPYDASDQLKEFGKYVAECLPKYIEQVRFNYCKELELLVVPEGLVPVMQFLKDHHNSQMECLMEVCAIDVPSRPYRFEVIYNLLSLRYNSRLQVKTYTDELTPLDSVTGVYKSATWSEREVWDLHGVFFSNHPDLRRIMTDYGFEGHPLRKDFPMSGYYESRYDDIKKRVVLEPVEFAQEFRQFDLNSPWEEFNKFKIKNVPVKEEKPQK</sequence>
<dbReference type="GeneID" id="115884315"/>
<dbReference type="GO" id="GO:0016651">
    <property type="term" value="F:oxidoreductase activity, acting on NAD(P)H"/>
    <property type="evidence" value="ECO:0007669"/>
    <property type="project" value="InterPro"/>
</dbReference>
<keyword evidence="7" id="KW-0830">Ubiquinone</keyword>
<dbReference type="RefSeq" id="XP_030758716.1">
    <property type="nucleotide sequence ID" value="XM_030902856.1"/>
</dbReference>
<evidence type="ECO:0000256" key="1">
    <source>
        <dbReference type="ARBA" id="ARBA00004173"/>
    </source>
</evidence>
<dbReference type="HAMAP" id="MF_01357">
    <property type="entry name" value="NDH1_NuoC"/>
    <property type="match status" value="1"/>
</dbReference>
<name>A0A6J2Y661_SITOR</name>
<dbReference type="GO" id="GO:0005739">
    <property type="term" value="C:mitochondrion"/>
    <property type="evidence" value="ECO:0007669"/>
    <property type="project" value="UniProtKB-SubCell"/>
</dbReference>
<gene>
    <name evidence="11" type="primary">LOC115884315</name>
</gene>
<evidence type="ECO:0000256" key="6">
    <source>
        <dbReference type="ARBA" id="ARBA00023027"/>
    </source>
</evidence>
<dbReference type="Pfam" id="PF00329">
    <property type="entry name" value="Complex1_30kDa"/>
    <property type="match status" value="1"/>
</dbReference>
<dbReference type="Proteomes" id="UP000504635">
    <property type="component" value="Unplaced"/>
</dbReference>
<evidence type="ECO:0000256" key="2">
    <source>
        <dbReference type="ARBA" id="ARBA00007569"/>
    </source>
</evidence>
<dbReference type="PANTHER" id="PTHR10884">
    <property type="entry name" value="NADH DEHYDROGENASE UBIQUINONE IRON-SULFUR PROTEIN 3"/>
    <property type="match status" value="1"/>
</dbReference>
<keyword evidence="4" id="KW-0813">Transport</keyword>
<dbReference type="KEGG" id="soy:115884315"/>
<evidence type="ECO:0000313" key="10">
    <source>
        <dbReference type="Proteomes" id="UP000504635"/>
    </source>
</evidence>
<dbReference type="PANTHER" id="PTHR10884:SF14">
    <property type="entry name" value="NADH DEHYDROGENASE [UBIQUINONE] IRON-SULFUR PROTEIN 3, MITOCHONDRIAL"/>
    <property type="match status" value="1"/>
</dbReference>
<comment type="subcellular location">
    <subcellularLocation>
        <location evidence="1">Mitochondrion</location>
    </subcellularLocation>
</comment>
<protein>
    <recommendedName>
        <fullName evidence="3">NADH dehydrogenase [ubiquinone] iron-sulfur protein 3, mitochondrial</fullName>
    </recommendedName>
</protein>
<accession>A0A6J2Y661</accession>
<dbReference type="InParanoid" id="A0A6J2Y661"/>
<dbReference type="SUPFAM" id="SSF143243">
    <property type="entry name" value="Nqo5-like"/>
    <property type="match status" value="1"/>
</dbReference>
<dbReference type="GO" id="GO:0016020">
    <property type="term" value="C:membrane"/>
    <property type="evidence" value="ECO:0007669"/>
    <property type="project" value="UniProtKB-ARBA"/>
</dbReference>